<evidence type="ECO:0000256" key="1">
    <source>
        <dbReference type="SAM" id="Phobius"/>
    </source>
</evidence>
<dbReference type="STRING" id="391626.OAN307_c11860"/>
<evidence type="ECO:0000313" key="2">
    <source>
        <dbReference type="EMBL" id="AGI66887.1"/>
    </source>
</evidence>
<dbReference type="OrthoDB" id="7165680at2"/>
<keyword evidence="3" id="KW-1185">Reference proteome</keyword>
<accession>M9R3T5</accession>
<keyword evidence="1" id="KW-0812">Transmembrane</keyword>
<keyword evidence="1" id="KW-1133">Transmembrane helix</keyword>
<evidence type="ECO:0000313" key="3">
    <source>
        <dbReference type="Proteomes" id="UP000005307"/>
    </source>
</evidence>
<dbReference type="EMBL" id="CP003740">
    <property type="protein sequence ID" value="AGI66887.1"/>
    <property type="molecule type" value="Genomic_DNA"/>
</dbReference>
<dbReference type="Proteomes" id="UP000005307">
    <property type="component" value="Chromosome"/>
</dbReference>
<dbReference type="RefSeq" id="WP_015498929.1">
    <property type="nucleotide sequence ID" value="NC_020911.1"/>
</dbReference>
<dbReference type="HOGENOM" id="CLU_144121_2_0_5"/>
<dbReference type="eggNOG" id="COG5462">
    <property type="taxonomic scope" value="Bacteria"/>
</dbReference>
<keyword evidence="1" id="KW-0472">Membrane</keyword>
<reference evidence="2 3" key="1">
    <citation type="journal article" date="2013" name="PLoS ONE">
        <title>Poles Apart: Arctic and Antarctic Octadecabacter strains Share High Genome Plasticity and a New Type of Xanthorhodopsin.</title>
        <authorList>
            <person name="Vollmers J."/>
            <person name="Voget S."/>
            <person name="Dietrich S."/>
            <person name="Gollnow K."/>
            <person name="Smits M."/>
            <person name="Meyer K."/>
            <person name="Brinkhoff T."/>
            <person name="Simon M."/>
            <person name="Daniel R."/>
        </authorList>
    </citation>
    <scope>NUCLEOTIDE SEQUENCE [LARGE SCALE GENOMIC DNA]</scope>
    <source>
        <strain evidence="2 3">307</strain>
    </source>
</reference>
<feature type="transmembrane region" description="Helical" evidence="1">
    <location>
        <begin position="5"/>
        <end position="21"/>
    </location>
</feature>
<protein>
    <recommendedName>
        <fullName evidence="4">Cell division protein FtsL</fullName>
    </recommendedName>
</protein>
<gene>
    <name evidence="2" type="ORF">OAN307_c11860</name>
</gene>
<proteinExistence type="predicted"/>
<evidence type="ECO:0008006" key="4">
    <source>
        <dbReference type="Google" id="ProtNLM"/>
    </source>
</evidence>
<organism evidence="2 3">
    <name type="scientific">Octadecabacter antarcticus 307</name>
    <dbReference type="NCBI Taxonomy" id="391626"/>
    <lineage>
        <taxon>Bacteria</taxon>
        <taxon>Pseudomonadati</taxon>
        <taxon>Pseudomonadota</taxon>
        <taxon>Alphaproteobacteria</taxon>
        <taxon>Rhodobacterales</taxon>
        <taxon>Roseobacteraceae</taxon>
        <taxon>Octadecabacter</taxon>
    </lineage>
</organism>
<name>M9R3T5_9RHOB</name>
<sequence>MRSIFYIISGLMVIGLAYWAYHENYETQASLGDVRSLHRQIGTAYERLNMLEAEWAYLNRPDRLRDLAELNFDRLGLLPLMPDAFGRIDQVAYPTDLIFDLSNSVEVSSDNAPKIDSPLIDSELTE</sequence>
<dbReference type="KEGG" id="oat:OAN307_c11860"/>
<dbReference type="AlphaFoldDB" id="M9R3T5"/>